<accession>A0A0C1VM92</accession>
<dbReference type="Pfam" id="PF07791">
    <property type="entry name" value="Imm11"/>
    <property type="match status" value="1"/>
</dbReference>
<dbReference type="PATRIC" id="fig|1229493.5.peg.3917"/>
<comment type="caution">
    <text evidence="2">The sequence shown here is derived from an EMBL/GenBank/DDBJ whole genome shotgun (WGS) entry which is preliminary data.</text>
</comment>
<sequence>MKDYNEDYYLLFANPDYEEYDIEPDDSSAKRNYDSEELDFGQKPLIFTTETSDLSFANGDYEIFFPIGSIVVTDKLKVKLEEGLYGSKFYPAIVKGEDKGIREDVWALNVFKPLDCWDRNKSIAVYPGGAKSLQGIDVLPSIKSFHLSHEVLDEIPENDRLIFVMDNTDVTNIFVHRRVVDIFFDKNIKGVNFFKVSQYRFGMEFV</sequence>
<feature type="domain" description="Immunity MXAN-0049 protein" evidence="1">
    <location>
        <begin position="58"/>
        <end position="196"/>
    </location>
</feature>
<proteinExistence type="predicted"/>
<dbReference type="InterPro" id="IPR012433">
    <property type="entry name" value="Imm11"/>
</dbReference>
<evidence type="ECO:0000259" key="1">
    <source>
        <dbReference type="Pfam" id="PF07791"/>
    </source>
</evidence>
<dbReference type="AlphaFoldDB" id="A0A0C1VM92"/>
<name>A0A0C1VM92_9VIBR</name>
<gene>
    <name evidence="2" type="ORF">H735_22555</name>
</gene>
<evidence type="ECO:0000313" key="3">
    <source>
        <dbReference type="Proteomes" id="UP000031586"/>
    </source>
</evidence>
<dbReference type="Proteomes" id="UP000031586">
    <property type="component" value="Unassembled WGS sequence"/>
</dbReference>
<dbReference type="RefSeq" id="WP_020195047.1">
    <property type="nucleotide sequence ID" value="NZ_BAOH01000011.1"/>
</dbReference>
<protein>
    <recommendedName>
        <fullName evidence="1">Immunity MXAN-0049 protein domain-containing protein</fullName>
    </recommendedName>
</protein>
<reference evidence="2 3" key="1">
    <citation type="submission" date="2014-07" db="EMBL/GenBank/DDBJ databases">
        <title>Unique and conserved regions in Vibrio harveyi and related species in comparison with the shrimp pathogen Vibrio harveyi CAIM 1792.</title>
        <authorList>
            <person name="Espinoza-Valles I."/>
            <person name="Vora G."/>
            <person name="Leekitcharoenphon P."/>
            <person name="Ussery D."/>
            <person name="Hoj L."/>
            <person name="Gomez-Gil B."/>
        </authorList>
    </citation>
    <scope>NUCLEOTIDE SEQUENCE [LARGE SCALE GENOMIC DNA]</scope>
    <source>
        <strain evidence="3">CAIM 1854 / LMG 25443</strain>
    </source>
</reference>
<evidence type="ECO:0000313" key="2">
    <source>
        <dbReference type="EMBL" id="KIF50923.1"/>
    </source>
</evidence>
<organism evidence="2 3">
    <name type="scientific">Vibrio owensii CAIM 1854 = LMG 25443</name>
    <dbReference type="NCBI Taxonomy" id="1229493"/>
    <lineage>
        <taxon>Bacteria</taxon>
        <taxon>Pseudomonadati</taxon>
        <taxon>Pseudomonadota</taxon>
        <taxon>Gammaproteobacteria</taxon>
        <taxon>Vibrionales</taxon>
        <taxon>Vibrionaceae</taxon>
        <taxon>Vibrio</taxon>
    </lineage>
</organism>
<dbReference type="EMBL" id="JPRD01000046">
    <property type="protein sequence ID" value="KIF50923.1"/>
    <property type="molecule type" value="Genomic_DNA"/>
</dbReference>